<evidence type="ECO:0000313" key="3">
    <source>
        <dbReference type="Proteomes" id="UP000192903"/>
    </source>
</evidence>
<gene>
    <name evidence="2" type="ORF">SAMN02982989_0069</name>
</gene>
<evidence type="ECO:0000313" key="2">
    <source>
        <dbReference type="EMBL" id="SMF23511.1"/>
    </source>
</evidence>
<dbReference type="GO" id="GO:0005829">
    <property type="term" value="C:cytosol"/>
    <property type="evidence" value="ECO:0007669"/>
    <property type="project" value="TreeGrafter"/>
</dbReference>
<protein>
    <submittedName>
        <fullName evidence="2">Acetyl esterase</fullName>
    </submittedName>
</protein>
<dbReference type="Proteomes" id="UP000192903">
    <property type="component" value="Unassembled WGS sequence"/>
</dbReference>
<proteinExistence type="predicted"/>
<name>A0A1X7DXS4_9HYPH</name>
<organism evidence="2 3">
    <name type="scientific">Xaviernesmea oryzae</name>
    <dbReference type="NCBI Taxonomy" id="464029"/>
    <lineage>
        <taxon>Bacteria</taxon>
        <taxon>Pseudomonadati</taxon>
        <taxon>Pseudomonadota</taxon>
        <taxon>Alphaproteobacteria</taxon>
        <taxon>Hyphomicrobiales</taxon>
        <taxon>Rhizobiaceae</taxon>
        <taxon>Rhizobium/Agrobacterium group</taxon>
        <taxon>Xaviernesmea</taxon>
    </lineage>
</organism>
<reference evidence="3" key="1">
    <citation type="submission" date="2017-04" db="EMBL/GenBank/DDBJ databases">
        <authorList>
            <person name="Varghese N."/>
            <person name="Submissions S."/>
        </authorList>
    </citation>
    <scope>NUCLEOTIDE SEQUENCE [LARGE SCALE GENOMIC DNA]</scope>
    <source>
        <strain evidence="3">B4P</strain>
    </source>
</reference>
<dbReference type="EMBL" id="FXAF01000004">
    <property type="protein sequence ID" value="SMF23511.1"/>
    <property type="molecule type" value="Genomic_DNA"/>
</dbReference>
<dbReference type="PANTHER" id="PTHR23025">
    <property type="entry name" value="TRIACYLGLYCEROL LIPASE"/>
    <property type="match status" value="1"/>
</dbReference>
<dbReference type="Pfam" id="PF07859">
    <property type="entry name" value="Abhydrolase_3"/>
    <property type="match status" value="1"/>
</dbReference>
<dbReference type="InterPro" id="IPR029058">
    <property type="entry name" value="AB_hydrolase_fold"/>
</dbReference>
<dbReference type="AlphaFoldDB" id="A0A1X7DXS4"/>
<dbReference type="PANTHER" id="PTHR23025:SF3">
    <property type="entry name" value="HORMONE-SENSITIVE LIPASE"/>
    <property type="match status" value="1"/>
</dbReference>
<sequence>MEAEHGPSPDPTLLGVAEGRALSEELNRRWNVDLPEVQIRRDIWLDADEEIGSARTRLRVLLPANASPGAVVFVHGGGFAFGGPEMQDRLSRVLAVESKMPVLVPDYRLAPENPYPCGLQDVVACVRHGMKAAIDLGVKSGPLILCGESAGANLGLAAMLNEHLHSMLMPVGAVFFSGNFGLDTSTPSYEQFADGPGLTRARMQRFLRWYVGDRDLSSDPLASPLAASDEMLSALPPIHLFAAGIDPLQSDSLMLAERLARLGRPCDLVIVPGVTHAFTQYSAFLQKTRDVLRSAGSIMRRMAAVPPAR</sequence>
<dbReference type="GO" id="GO:0004806">
    <property type="term" value="F:triacylglycerol lipase activity"/>
    <property type="evidence" value="ECO:0007669"/>
    <property type="project" value="TreeGrafter"/>
</dbReference>
<accession>A0A1X7DXS4</accession>
<dbReference type="InterPro" id="IPR013094">
    <property type="entry name" value="AB_hydrolase_3"/>
</dbReference>
<feature type="domain" description="Alpha/beta hydrolase fold-3" evidence="1">
    <location>
        <begin position="71"/>
        <end position="279"/>
    </location>
</feature>
<evidence type="ECO:0000259" key="1">
    <source>
        <dbReference type="Pfam" id="PF07859"/>
    </source>
</evidence>
<dbReference type="SUPFAM" id="SSF53474">
    <property type="entry name" value="alpha/beta-Hydrolases"/>
    <property type="match status" value="1"/>
</dbReference>
<dbReference type="GO" id="GO:0019433">
    <property type="term" value="P:triglyceride catabolic process"/>
    <property type="evidence" value="ECO:0007669"/>
    <property type="project" value="TreeGrafter"/>
</dbReference>
<dbReference type="STRING" id="464029.SAMN02982989_0069"/>
<keyword evidence="3" id="KW-1185">Reference proteome</keyword>
<dbReference type="GO" id="GO:0004771">
    <property type="term" value="F:sterol ester esterase activity"/>
    <property type="evidence" value="ECO:0007669"/>
    <property type="project" value="TreeGrafter"/>
</dbReference>
<dbReference type="Gene3D" id="3.40.50.1820">
    <property type="entry name" value="alpha/beta hydrolase"/>
    <property type="match status" value="1"/>
</dbReference>